<keyword evidence="2" id="KW-1185">Reference proteome</keyword>
<protein>
    <submittedName>
        <fullName evidence="1">Uncharacterized protein</fullName>
    </submittedName>
</protein>
<dbReference type="EMBL" id="CANHGI010000003">
    <property type="protein sequence ID" value="CAI5446390.1"/>
    <property type="molecule type" value="Genomic_DNA"/>
</dbReference>
<organism evidence="1 2">
    <name type="scientific">Caenorhabditis angaria</name>
    <dbReference type="NCBI Taxonomy" id="860376"/>
    <lineage>
        <taxon>Eukaryota</taxon>
        <taxon>Metazoa</taxon>
        <taxon>Ecdysozoa</taxon>
        <taxon>Nematoda</taxon>
        <taxon>Chromadorea</taxon>
        <taxon>Rhabditida</taxon>
        <taxon>Rhabditina</taxon>
        <taxon>Rhabditomorpha</taxon>
        <taxon>Rhabditoidea</taxon>
        <taxon>Rhabditidae</taxon>
        <taxon>Peloderinae</taxon>
        <taxon>Caenorhabditis</taxon>
    </lineage>
</organism>
<evidence type="ECO:0000313" key="1">
    <source>
        <dbReference type="EMBL" id="CAI5446390.1"/>
    </source>
</evidence>
<dbReference type="Proteomes" id="UP001152747">
    <property type="component" value="Unassembled WGS sequence"/>
</dbReference>
<gene>
    <name evidence="1" type="ORF">CAMP_LOCUS9027</name>
</gene>
<dbReference type="AlphaFoldDB" id="A0A9P1IJV2"/>
<sequence>MDPGSSQDCVLRAGSPTSPKNARFLAQWKFNKSFKRCAFASKAHTIHEFNSKLLENRESYKILQKVNFGSSKTSNNFGTNFEFKNVSIPSRAMIYEQKEICKISWISFRSCLKSCPRVQLSNFCTPLDFYERKLDKSFKSNFWTKSKNPWIPSGAKLILFLKLEPNFAIFTYVLARKLQNLLAELFIASKAYSRVQLSKFAQNPGNQLNPSKGVQLQTIFARSSDLRRSINHRNLVDLLVNNSCNFWQHFFYINWSQFLSKQDILLQQKFGLQQLKKKGFSFSTTSMVHKNWIILHIALDWYDGQMIRISNQFAVTTMLKFGQSSFVEARIQSFGKFEKTIGSFDWVALSTSILNENSENMVAIQQLRPRQTIHVLATVAIQQLRPRQTIHVLATVAIQQLRPRQTIHVLATVAIQQLRPRQTIHVLATVAIQQLRPRQTIHVLATVAKQQLRPRQTIHVLATVAIQQLRPRQTIHVLATVAKQQLRPRQTIHVLATVAIQQLRPRQTIHVLATVAIQQLRPRQTIHVLATVAIQQLRPRQTIHVLATVAIQQLRPRQTIHVLATVAIQQLRPRQTIHVLATSDLGPIFLEFLQLRRFCNSSSILP</sequence>
<comment type="caution">
    <text evidence="1">The sequence shown here is derived from an EMBL/GenBank/DDBJ whole genome shotgun (WGS) entry which is preliminary data.</text>
</comment>
<evidence type="ECO:0000313" key="2">
    <source>
        <dbReference type="Proteomes" id="UP001152747"/>
    </source>
</evidence>
<proteinExistence type="predicted"/>
<reference evidence="1" key="1">
    <citation type="submission" date="2022-11" db="EMBL/GenBank/DDBJ databases">
        <authorList>
            <person name="Kikuchi T."/>
        </authorList>
    </citation>
    <scope>NUCLEOTIDE SEQUENCE</scope>
    <source>
        <strain evidence="1">PS1010</strain>
    </source>
</reference>
<name>A0A9P1IJV2_9PELO</name>
<accession>A0A9P1IJV2</accession>